<gene>
    <name evidence="2" type="ORF">MCNOR_0441</name>
</gene>
<protein>
    <submittedName>
        <fullName evidence="2">Uncharacterized protein</fullName>
    </submittedName>
</protein>
<accession>A0AA35UFZ7</accession>
<organism evidence="2 3">
    <name type="scientific">Methylococcus capsulatus</name>
    <dbReference type="NCBI Taxonomy" id="414"/>
    <lineage>
        <taxon>Bacteria</taxon>
        <taxon>Pseudomonadati</taxon>
        <taxon>Pseudomonadota</taxon>
        <taxon>Gammaproteobacteria</taxon>
        <taxon>Methylococcales</taxon>
        <taxon>Methylococcaceae</taxon>
        <taxon>Methylococcus</taxon>
    </lineage>
</organism>
<evidence type="ECO:0000313" key="3">
    <source>
        <dbReference type="Proteomes" id="UP001158598"/>
    </source>
</evidence>
<dbReference type="EMBL" id="OX458332">
    <property type="protein sequence ID" value="CAI8739852.1"/>
    <property type="molecule type" value="Genomic_DNA"/>
</dbReference>
<proteinExistence type="predicted"/>
<evidence type="ECO:0000313" key="2">
    <source>
        <dbReference type="EMBL" id="CAI8739852.1"/>
    </source>
</evidence>
<evidence type="ECO:0000256" key="1">
    <source>
        <dbReference type="SAM" id="MobiDB-lite"/>
    </source>
</evidence>
<feature type="region of interest" description="Disordered" evidence="1">
    <location>
        <begin position="1"/>
        <end position="62"/>
    </location>
</feature>
<name>A0AA35UFZ7_METCP</name>
<sequence>MSPSLFAAPGLLRPQVDGSRRSADGENAGHVPGQPHDWPAALRNGRAAGSGGGGVPRRTAGESGAPYRIQACGAADPECCETPLRGCRCRTAAGSGKIGVGGRRGISDGVERKTGFGWERNASYGGRFGVRRIRERRVRGGLQGIGNGGRGRGCFGPAAPRPVFP</sequence>
<dbReference type="Proteomes" id="UP001158598">
    <property type="component" value="Chromosome"/>
</dbReference>
<dbReference type="AlphaFoldDB" id="A0AA35UFZ7"/>
<reference evidence="2" key="1">
    <citation type="submission" date="2023-03" db="EMBL/GenBank/DDBJ databases">
        <authorList>
            <person name="Pearce D."/>
        </authorList>
    </citation>
    <scope>NUCLEOTIDE SEQUENCE</scope>
    <source>
        <strain evidence="2">Mc</strain>
    </source>
</reference>